<organism evidence="9 10">
    <name type="scientific">Limnohabitans planktonicus II-D5</name>
    <dbReference type="NCBI Taxonomy" id="1293045"/>
    <lineage>
        <taxon>Bacteria</taxon>
        <taxon>Pseudomonadati</taxon>
        <taxon>Pseudomonadota</taxon>
        <taxon>Betaproteobacteria</taxon>
        <taxon>Burkholderiales</taxon>
        <taxon>Comamonadaceae</taxon>
        <taxon>Limnohabitans</taxon>
    </lineage>
</organism>
<feature type="transmembrane region" description="Helical" evidence="7">
    <location>
        <begin position="246"/>
        <end position="262"/>
    </location>
</feature>
<comment type="similarity">
    <text evidence="7">Belongs to the TRAP transporter large permease family.</text>
</comment>
<dbReference type="PANTHER" id="PTHR33362">
    <property type="entry name" value="SIALIC ACID TRAP TRANSPORTER PERMEASE PROTEIN SIAT-RELATED"/>
    <property type="match status" value="1"/>
</dbReference>
<name>A0A2T7UIF6_9BURK</name>
<reference evidence="9" key="1">
    <citation type="submission" date="2017-04" db="EMBL/GenBank/DDBJ databases">
        <title>Unexpected and diverse lifestyles within the genus Limnohabitans.</title>
        <authorList>
            <person name="Kasalicky V."/>
            <person name="Mehrshad M."/>
            <person name="Andrei S.-A."/>
            <person name="Salcher M."/>
            <person name="Kratochvilova H."/>
            <person name="Simek K."/>
            <person name="Ghai R."/>
        </authorList>
    </citation>
    <scope>NUCLEOTIDE SEQUENCE [LARGE SCALE GENOMIC DNA]</scope>
    <source>
        <strain evidence="9">II-D5</strain>
    </source>
</reference>
<feature type="domain" description="TRAP C4-dicarboxylate transport system permease DctM subunit" evidence="8">
    <location>
        <begin position="8"/>
        <end position="421"/>
    </location>
</feature>
<dbReference type="Proteomes" id="UP000037507">
    <property type="component" value="Unassembled WGS sequence"/>
</dbReference>
<dbReference type="InterPro" id="IPR010656">
    <property type="entry name" value="DctM"/>
</dbReference>
<comment type="caution">
    <text evidence="7">Lacks conserved residue(s) required for the propagation of feature annotation.</text>
</comment>
<protein>
    <recommendedName>
        <fullName evidence="7">TRAP transporter large permease protein</fullName>
    </recommendedName>
</protein>
<evidence type="ECO:0000256" key="1">
    <source>
        <dbReference type="ARBA" id="ARBA00004429"/>
    </source>
</evidence>
<dbReference type="AlphaFoldDB" id="A0A2T7UIF6"/>
<dbReference type="EMBL" id="LFYT02000001">
    <property type="protein sequence ID" value="PVE44466.1"/>
    <property type="molecule type" value="Genomic_DNA"/>
</dbReference>
<dbReference type="PIRSF" id="PIRSF006066">
    <property type="entry name" value="HI0050"/>
    <property type="match status" value="1"/>
</dbReference>
<comment type="subunit">
    <text evidence="7">The complex comprises the extracytoplasmic solute receptor protein and the two transmembrane proteins.</text>
</comment>
<dbReference type="GO" id="GO:0005886">
    <property type="term" value="C:plasma membrane"/>
    <property type="evidence" value="ECO:0007669"/>
    <property type="project" value="UniProtKB-SubCell"/>
</dbReference>
<feature type="transmembrane region" description="Helical" evidence="7">
    <location>
        <begin position="99"/>
        <end position="131"/>
    </location>
</feature>
<gene>
    <name evidence="9" type="ORF">H663_000110</name>
</gene>
<evidence type="ECO:0000256" key="4">
    <source>
        <dbReference type="ARBA" id="ARBA00022692"/>
    </source>
</evidence>
<keyword evidence="6 7" id="KW-0472">Membrane</keyword>
<feature type="transmembrane region" description="Helical" evidence="7">
    <location>
        <begin position="361"/>
        <end position="381"/>
    </location>
</feature>
<comment type="caution">
    <text evidence="9">The sequence shown here is derived from an EMBL/GenBank/DDBJ whole genome shotgun (WGS) entry which is preliminary data.</text>
</comment>
<proteinExistence type="inferred from homology"/>
<comment type="function">
    <text evidence="7">Part of the tripartite ATP-independent periplasmic (TRAP) transport system.</text>
</comment>
<dbReference type="NCBIfam" id="TIGR00786">
    <property type="entry name" value="dctM"/>
    <property type="match status" value="1"/>
</dbReference>
<feature type="transmembrane region" description="Helical" evidence="7">
    <location>
        <begin position="177"/>
        <end position="198"/>
    </location>
</feature>
<feature type="transmembrane region" description="Helical" evidence="7">
    <location>
        <begin position="401"/>
        <end position="424"/>
    </location>
</feature>
<keyword evidence="10" id="KW-1185">Reference proteome</keyword>
<feature type="transmembrane region" description="Helical" evidence="7">
    <location>
        <begin position="323"/>
        <end position="349"/>
    </location>
</feature>
<comment type="subcellular location">
    <subcellularLocation>
        <location evidence="1 7">Cell inner membrane</location>
        <topology evidence="1 7">Multi-pass membrane protein</topology>
    </subcellularLocation>
</comment>
<evidence type="ECO:0000256" key="5">
    <source>
        <dbReference type="ARBA" id="ARBA00022989"/>
    </source>
</evidence>
<dbReference type="InterPro" id="IPR004681">
    <property type="entry name" value="TRAP_DctM"/>
</dbReference>
<evidence type="ECO:0000313" key="9">
    <source>
        <dbReference type="EMBL" id="PVE44466.1"/>
    </source>
</evidence>
<dbReference type="OrthoDB" id="9777699at2"/>
<evidence type="ECO:0000256" key="3">
    <source>
        <dbReference type="ARBA" id="ARBA00022519"/>
    </source>
</evidence>
<evidence type="ECO:0000256" key="6">
    <source>
        <dbReference type="ARBA" id="ARBA00023136"/>
    </source>
</evidence>
<dbReference type="RefSeq" id="WP_053169811.1">
    <property type="nucleotide sequence ID" value="NZ_LFYT02000001.1"/>
</dbReference>
<accession>A0A2T7UIF6</accession>
<keyword evidence="2" id="KW-1003">Cell membrane</keyword>
<dbReference type="PANTHER" id="PTHR33362:SF4">
    <property type="entry name" value="2,3-DIKETO-L-GULONATE TRAP TRANSPORTER LARGE PERMEASE PROTEIN YIAN"/>
    <property type="match status" value="1"/>
</dbReference>
<dbReference type="Pfam" id="PF06808">
    <property type="entry name" value="DctM"/>
    <property type="match status" value="1"/>
</dbReference>
<sequence length="432" mass="45539">MTIAVFVFSLLGAMALGMPIAYALLVCGLSLMAYMASNGMINAFDSQILAQRFVDGADNFPLLAVPFFLLAGEFMNAGGLSRRIVNLAMAWVGHFRGGLGYVAVMAAVIMASLSGSAVADTAALAALLIPMMKRAGYNVGRSAGLIASGGIIAPVIPPSIGFIIFGVAANVSITKLFLAGIVPGLLMGVAIGLTWWWVAKRENVQPGPRMNLSDKLKATREGILALGLPVFIIGGMKFGVFTPTEAAVVAAVYSFVVGAFVYRELPWSKLYGLILTAGKTTAVIMFLVAAAMVSAWLITVANIPAEVARMMEPLMGNKTLLMVVLMLLVVVVGTALDFTPTVLILTPVLMPLVIKAGIDPVYFGVLFIMNNAIGLITPPVGTVLNVVCGVAKINMDTAFKGVLPFLWAQLGVLALLVAFPSIVIEPMKWMLR</sequence>
<evidence type="ECO:0000313" key="10">
    <source>
        <dbReference type="Proteomes" id="UP000037507"/>
    </source>
</evidence>
<keyword evidence="5 7" id="KW-1133">Transmembrane helix</keyword>
<evidence type="ECO:0000256" key="2">
    <source>
        <dbReference type="ARBA" id="ARBA00022475"/>
    </source>
</evidence>
<feature type="transmembrane region" description="Helical" evidence="7">
    <location>
        <begin position="218"/>
        <end position="240"/>
    </location>
</feature>
<feature type="transmembrane region" description="Helical" evidence="7">
    <location>
        <begin position="283"/>
        <end position="303"/>
    </location>
</feature>
<evidence type="ECO:0000256" key="7">
    <source>
        <dbReference type="RuleBase" id="RU369079"/>
    </source>
</evidence>
<keyword evidence="3 7" id="KW-0997">Cell inner membrane</keyword>
<dbReference type="STRING" id="1293045.H663_03255"/>
<keyword evidence="7" id="KW-0813">Transport</keyword>
<dbReference type="GO" id="GO:0022857">
    <property type="term" value="F:transmembrane transporter activity"/>
    <property type="evidence" value="ECO:0007669"/>
    <property type="project" value="UniProtKB-UniRule"/>
</dbReference>
<evidence type="ECO:0000259" key="8">
    <source>
        <dbReference type="Pfam" id="PF06808"/>
    </source>
</evidence>
<keyword evidence="4 7" id="KW-0812">Transmembrane</keyword>
<feature type="transmembrane region" description="Helical" evidence="7">
    <location>
        <begin position="143"/>
        <end position="165"/>
    </location>
</feature>